<dbReference type="PRINTS" id="PR00195">
    <property type="entry name" value="DYNAMIN"/>
</dbReference>
<evidence type="ECO:0000256" key="4">
    <source>
        <dbReference type="SAM" id="MobiDB-lite"/>
    </source>
</evidence>
<name>A0A9P9JA14_9HYPO</name>
<dbReference type="PANTHER" id="PTHR11566">
    <property type="entry name" value="DYNAMIN"/>
    <property type="match status" value="1"/>
</dbReference>
<dbReference type="SUPFAM" id="SSF52540">
    <property type="entry name" value="P-loop containing nucleoside triphosphate hydrolases"/>
    <property type="match status" value="1"/>
</dbReference>
<keyword evidence="3" id="KW-0175">Coiled coil</keyword>
<proteinExistence type="predicted"/>
<dbReference type="Gene3D" id="3.40.50.300">
    <property type="entry name" value="P-loop containing nucleotide triphosphate hydrolases"/>
    <property type="match status" value="1"/>
</dbReference>
<dbReference type="Pfam" id="PF01031">
    <property type="entry name" value="Dynamin_M"/>
    <property type="match status" value="1"/>
</dbReference>
<feature type="coiled-coil region" evidence="3">
    <location>
        <begin position="778"/>
        <end position="805"/>
    </location>
</feature>
<evidence type="ECO:0000313" key="8">
    <source>
        <dbReference type="Proteomes" id="UP000717696"/>
    </source>
</evidence>
<keyword evidence="1" id="KW-0547">Nucleotide-binding</keyword>
<dbReference type="GO" id="GO:0005739">
    <property type="term" value="C:mitochondrion"/>
    <property type="evidence" value="ECO:0007669"/>
    <property type="project" value="TreeGrafter"/>
</dbReference>
<dbReference type="OrthoDB" id="415706at2759"/>
<sequence>MFSFRESTQSSPSTPPRSRRFSSVGAENPDDSGVEGLTSPEASPKRQPQRKRQISKAGPDDASGESPAEDAQKANTVTENPFSTERGRILFEAIDDLQKFECSKKLEIPQLIVVGGQSSGKSSLLQRLTGIPFPVGAGCCTRFPTRITSKRTPRGSKDCFRITIEPAEVTIHGLEKAPETIRDYICTGETFTAEVFVQAVNEVSSKYIGIRQGKTAESNNFAAEVLKVELSGPNRPYFSILDLPGHFNSTYEVNKLDQAKIEEMIVEYMEKPENTVICVLDASSDLSHQPILQLAQDHIEDRGRILGVFTKCDRLRSNLEEAERAASIALGYDLTTNLSLAEDDPRLLQEGWFLVRNRNDKDSDRSELEVSEKQLLDTFPWNKVPEERRGCTALKAHLGAILDSKIKSSFPAIRDHIARNLDAKLTEQKMLGEPRDNNSARRNYAAAIANEYDRRAVMALDHPGSSQNPVLELRQEINRLNKEFDQFMRLKGARWEFEDYEVNPMTRLKELKVDKVHEQPRPSTSQGGRDPTFDAVFKGCLETFGSDKLLEEIVWQLKGFQSNQLPGIINPAIFPAMHKVQVSKWVAISNIHMDRVSNAVSKCMNEILDDVCPPNKGMARLHNGLKELLNQSFESAGKTARELYRVQQKQETEPELLSTTGDAFSRDIILWRKVRFQQACLEALRQGVPDNDAALREFFDQAHPSLEKNMINEVHDVLKVYYKISMEAFIRSITNTVEGYVSSKAGPIKGGQSTRILNLSEEHLERIAGEDKSTQNKRFTLKKEIKELESALAIVERARREVEDLS</sequence>
<dbReference type="PROSITE" id="PS51718">
    <property type="entry name" value="G_DYNAMIN_2"/>
    <property type="match status" value="1"/>
</dbReference>
<dbReference type="GO" id="GO:0006897">
    <property type="term" value="P:endocytosis"/>
    <property type="evidence" value="ECO:0007669"/>
    <property type="project" value="TreeGrafter"/>
</dbReference>
<evidence type="ECO:0000259" key="6">
    <source>
        <dbReference type="PROSITE" id="PS51718"/>
    </source>
</evidence>
<evidence type="ECO:0000313" key="7">
    <source>
        <dbReference type="EMBL" id="KAH7151975.1"/>
    </source>
</evidence>
<dbReference type="GO" id="GO:0016020">
    <property type="term" value="C:membrane"/>
    <property type="evidence" value="ECO:0007669"/>
    <property type="project" value="TreeGrafter"/>
</dbReference>
<dbReference type="InterPro" id="IPR020850">
    <property type="entry name" value="GED_dom"/>
</dbReference>
<feature type="region of interest" description="Disordered" evidence="4">
    <location>
        <begin position="1"/>
        <end position="81"/>
    </location>
</feature>
<evidence type="ECO:0000256" key="2">
    <source>
        <dbReference type="ARBA" id="ARBA00023134"/>
    </source>
</evidence>
<comment type="caution">
    <text evidence="7">The sequence shown here is derived from an EMBL/GenBank/DDBJ whole genome shotgun (WGS) entry which is preliminary data.</text>
</comment>
<dbReference type="InterPro" id="IPR045063">
    <property type="entry name" value="Dynamin_N"/>
</dbReference>
<dbReference type="GO" id="GO:0005525">
    <property type="term" value="F:GTP binding"/>
    <property type="evidence" value="ECO:0007669"/>
    <property type="project" value="InterPro"/>
</dbReference>
<dbReference type="GO" id="GO:0003924">
    <property type="term" value="F:GTPase activity"/>
    <property type="evidence" value="ECO:0007669"/>
    <property type="project" value="InterPro"/>
</dbReference>
<evidence type="ECO:0000256" key="1">
    <source>
        <dbReference type="ARBA" id="ARBA00022741"/>
    </source>
</evidence>
<dbReference type="GO" id="GO:0048312">
    <property type="term" value="P:intracellular distribution of mitochondria"/>
    <property type="evidence" value="ECO:0007669"/>
    <property type="project" value="TreeGrafter"/>
</dbReference>
<dbReference type="PANTHER" id="PTHR11566:SF21">
    <property type="entry name" value="DYNAMIN RELATED PROTEIN 1, ISOFORM A"/>
    <property type="match status" value="1"/>
</dbReference>
<dbReference type="Pfam" id="PF00350">
    <property type="entry name" value="Dynamin_N"/>
    <property type="match status" value="1"/>
</dbReference>
<gene>
    <name evidence="7" type="ORF">B0J13DRAFT_253499</name>
</gene>
<keyword evidence="7" id="KW-0378">Hydrolase</keyword>
<keyword evidence="2" id="KW-0342">GTP-binding</keyword>
<dbReference type="InterPro" id="IPR001401">
    <property type="entry name" value="Dynamin_GTPase"/>
</dbReference>
<dbReference type="GO" id="GO:0005874">
    <property type="term" value="C:microtubule"/>
    <property type="evidence" value="ECO:0007669"/>
    <property type="project" value="TreeGrafter"/>
</dbReference>
<dbReference type="PROSITE" id="PS51388">
    <property type="entry name" value="GED"/>
    <property type="match status" value="1"/>
</dbReference>
<dbReference type="InterPro" id="IPR022812">
    <property type="entry name" value="Dynamin"/>
</dbReference>
<dbReference type="GO" id="GO:0016559">
    <property type="term" value="P:peroxisome fission"/>
    <property type="evidence" value="ECO:0007669"/>
    <property type="project" value="TreeGrafter"/>
</dbReference>
<keyword evidence="8" id="KW-1185">Reference proteome</keyword>
<dbReference type="GO" id="GO:0000266">
    <property type="term" value="P:mitochondrial fission"/>
    <property type="evidence" value="ECO:0007669"/>
    <property type="project" value="TreeGrafter"/>
</dbReference>
<dbReference type="InterPro" id="IPR027417">
    <property type="entry name" value="P-loop_NTPase"/>
</dbReference>
<feature type="domain" description="GED" evidence="5">
    <location>
        <begin position="711"/>
        <end position="803"/>
    </location>
</feature>
<dbReference type="EMBL" id="JAGMUU010000005">
    <property type="protein sequence ID" value="KAH7151975.1"/>
    <property type="molecule type" value="Genomic_DNA"/>
</dbReference>
<dbReference type="Proteomes" id="UP000717696">
    <property type="component" value="Unassembled WGS sequence"/>
</dbReference>
<evidence type="ECO:0000256" key="3">
    <source>
        <dbReference type="SAM" id="Coils"/>
    </source>
</evidence>
<organism evidence="7 8">
    <name type="scientific">Dactylonectria estremocensis</name>
    <dbReference type="NCBI Taxonomy" id="1079267"/>
    <lineage>
        <taxon>Eukaryota</taxon>
        <taxon>Fungi</taxon>
        <taxon>Dikarya</taxon>
        <taxon>Ascomycota</taxon>
        <taxon>Pezizomycotina</taxon>
        <taxon>Sordariomycetes</taxon>
        <taxon>Hypocreomycetidae</taxon>
        <taxon>Hypocreales</taxon>
        <taxon>Nectriaceae</taxon>
        <taxon>Dactylonectria</taxon>
    </lineage>
</organism>
<reference evidence="7" key="1">
    <citation type="journal article" date="2021" name="Nat. Commun.">
        <title>Genetic determinants of endophytism in the Arabidopsis root mycobiome.</title>
        <authorList>
            <person name="Mesny F."/>
            <person name="Miyauchi S."/>
            <person name="Thiergart T."/>
            <person name="Pickel B."/>
            <person name="Atanasova L."/>
            <person name="Karlsson M."/>
            <person name="Huettel B."/>
            <person name="Barry K.W."/>
            <person name="Haridas S."/>
            <person name="Chen C."/>
            <person name="Bauer D."/>
            <person name="Andreopoulos W."/>
            <person name="Pangilinan J."/>
            <person name="LaButti K."/>
            <person name="Riley R."/>
            <person name="Lipzen A."/>
            <person name="Clum A."/>
            <person name="Drula E."/>
            <person name="Henrissat B."/>
            <person name="Kohler A."/>
            <person name="Grigoriev I.V."/>
            <person name="Martin F.M."/>
            <person name="Hacquard S."/>
        </authorList>
    </citation>
    <scope>NUCLEOTIDE SEQUENCE</scope>
    <source>
        <strain evidence="7">MPI-CAGE-AT-0021</strain>
    </source>
</reference>
<dbReference type="SMART" id="SM00053">
    <property type="entry name" value="DYNc"/>
    <property type="match status" value="1"/>
</dbReference>
<accession>A0A9P9JA14</accession>
<dbReference type="InterPro" id="IPR000375">
    <property type="entry name" value="Dynamin_stalk"/>
</dbReference>
<feature type="domain" description="Dynamin-type G" evidence="6">
    <location>
        <begin position="105"/>
        <end position="385"/>
    </location>
</feature>
<evidence type="ECO:0000259" key="5">
    <source>
        <dbReference type="PROSITE" id="PS51388"/>
    </source>
</evidence>
<dbReference type="InterPro" id="IPR030381">
    <property type="entry name" value="G_DYNAMIN_dom"/>
</dbReference>
<dbReference type="GO" id="GO:0008017">
    <property type="term" value="F:microtubule binding"/>
    <property type="evidence" value="ECO:0007669"/>
    <property type="project" value="TreeGrafter"/>
</dbReference>
<dbReference type="CDD" id="cd08771">
    <property type="entry name" value="DLP_1"/>
    <property type="match status" value="1"/>
</dbReference>
<dbReference type="AlphaFoldDB" id="A0A9P9JA14"/>
<protein>
    <submittedName>
        <fullName evidence="7">P-loop containing nucleoside triphosphate hydrolase protein</fullName>
    </submittedName>
</protein>